<accession>A0A2K8NZ42</accession>
<feature type="domain" description="GIY-YIG" evidence="2">
    <location>
        <begin position="186"/>
        <end position="271"/>
    </location>
</feature>
<dbReference type="SUPFAM" id="SSF82771">
    <property type="entry name" value="GIY-YIG endonuclease"/>
    <property type="match status" value="1"/>
</dbReference>
<keyword evidence="1" id="KW-1133">Transmembrane helix</keyword>
<feature type="transmembrane region" description="Helical" evidence="1">
    <location>
        <begin position="29"/>
        <end position="46"/>
    </location>
</feature>
<feature type="transmembrane region" description="Helical" evidence="1">
    <location>
        <begin position="6"/>
        <end position="24"/>
    </location>
</feature>
<name>A0A2K8NZ42_9MOLU</name>
<dbReference type="EMBL" id="CP024965">
    <property type="protein sequence ID" value="ATZ19092.1"/>
    <property type="molecule type" value="Genomic_DNA"/>
</dbReference>
<dbReference type="KEGG" id="esx:ESOMN_v1c07100"/>
<evidence type="ECO:0000256" key="1">
    <source>
        <dbReference type="SAM" id="Phobius"/>
    </source>
</evidence>
<proteinExistence type="predicted"/>
<evidence type="ECO:0000313" key="4">
    <source>
        <dbReference type="Proteomes" id="UP000232230"/>
    </source>
</evidence>
<dbReference type="AlphaFoldDB" id="A0A2K8NZ42"/>
<dbReference type="Proteomes" id="UP000232230">
    <property type="component" value="Chromosome"/>
</dbReference>
<dbReference type="InterPro" id="IPR035901">
    <property type="entry name" value="GIY-YIG_endonuc_sf"/>
</dbReference>
<keyword evidence="1" id="KW-0472">Membrane</keyword>
<dbReference type="RefSeq" id="WP_024863605.1">
    <property type="nucleotide sequence ID" value="NZ_CP024965.1"/>
</dbReference>
<gene>
    <name evidence="3" type="ORF">ESOMN_v1c07100</name>
</gene>
<evidence type="ECO:0000259" key="2">
    <source>
        <dbReference type="Pfam" id="PF01541"/>
    </source>
</evidence>
<keyword evidence="4" id="KW-1185">Reference proteome</keyword>
<dbReference type="InterPro" id="IPR000305">
    <property type="entry name" value="GIY-YIG_endonuc"/>
</dbReference>
<protein>
    <recommendedName>
        <fullName evidence="2">GIY-YIG domain-containing protein</fullName>
    </recommendedName>
</protein>
<sequence length="296" mass="35322">MWVFVPIATLTTIAMWVIIILIAIRFWKIIVVAIILQVAFFTYAMFKSNLDLIILVAIFALVTSFFVLIFFLLFKHYQNKKSLQEQKDNFKPLISQKKFEDLNQETSEKNLAENLINYKRNFENEKSISYKHWFPYENIKKEIFIKMENEFDTKRKPKAGVYAYLIGPYFTNPQKIKENWLRVKPIYVGSSNNLNRRFKEHIAGVEEEKHKNNIRYIKSREYRKTSKKLGLPYSLRFILLEEWVVLLEKDSKEYSDFKLSREQYWISQLKTLEIGFNTLNTKGNGSHPKNLKNKTD</sequence>
<dbReference type="Pfam" id="PF01541">
    <property type="entry name" value="GIY-YIG"/>
    <property type="match status" value="1"/>
</dbReference>
<dbReference type="Gene3D" id="3.40.1440.10">
    <property type="entry name" value="GIY-YIG endonuclease"/>
    <property type="match status" value="1"/>
</dbReference>
<keyword evidence="1" id="KW-0812">Transmembrane</keyword>
<reference evidence="3 4" key="1">
    <citation type="submission" date="2017-11" db="EMBL/GenBank/DDBJ databases">
        <title>Genome sequence of Entomoplasma somnilux PYAN-1 (ATCC 49194).</title>
        <authorList>
            <person name="Lo W.-S."/>
            <person name="Gasparich G.E."/>
            <person name="Kuo C.-H."/>
        </authorList>
    </citation>
    <scope>NUCLEOTIDE SEQUENCE [LARGE SCALE GENOMIC DNA]</scope>
    <source>
        <strain evidence="3 4">PYAN-1</strain>
    </source>
</reference>
<feature type="transmembrane region" description="Helical" evidence="1">
    <location>
        <begin position="52"/>
        <end position="74"/>
    </location>
</feature>
<organism evidence="3 4">
    <name type="scientific">Williamsoniiplasma somnilux</name>
    <dbReference type="NCBI Taxonomy" id="215578"/>
    <lineage>
        <taxon>Bacteria</taxon>
        <taxon>Bacillati</taxon>
        <taxon>Mycoplasmatota</taxon>
        <taxon>Mollicutes</taxon>
        <taxon>Entomoplasmatales</taxon>
        <taxon>Williamsoniiplasma</taxon>
    </lineage>
</organism>
<evidence type="ECO:0000313" key="3">
    <source>
        <dbReference type="EMBL" id="ATZ19092.1"/>
    </source>
</evidence>